<dbReference type="FunFam" id="1.20.1050.60:FF:000002">
    <property type="entry name" value="Glycosyl hydrolase family 92"/>
    <property type="match status" value="1"/>
</dbReference>
<dbReference type="GO" id="GO:0005975">
    <property type="term" value="P:carbohydrate metabolic process"/>
    <property type="evidence" value="ECO:0007669"/>
    <property type="project" value="InterPro"/>
</dbReference>
<dbReference type="GO" id="GO:0030246">
    <property type="term" value="F:carbohydrate binding"/>
    <property type="evidence" value="ECO:0007669"/>
    <property type="project" value="InterPro"/>
</dbReference>
<gene>
    <name evidence="5" type="ORF">SBOR_9728</name>
</gene>
<feature type="signal peptide" evidence="2">
    <location>
        <begin position="1"/>
        <end position="17"/>
    </location>
</feature>
<dbReference type="Pfam" id="PF17678">
    <property type="entry name" value="Glyco_hydro_92N"/>
    <property type="match status" value="1"/>
</dbReference>
<dbReference type="Gene3D" id="3.30.2080.10">
    <property type="entry name" value="GH92 mannosidase domain"/>
    <property type="match status" value="1"/>
</dbReference>
<dbReference type="PANTHER" id="PTHR12143:SF38">
    <property type="entry name" value="ALPHA-1,2-MANNOSIDASE FAMILY PROTEIN (AFU_ORTHOLOGUE AFUA_5G10520)"/>
    <property type="match status" value="1"/>
</dbReference>
<dbReference type="FunFam" id="1.20.1610.10:FF:000003">
    <property type="entry name" value="Glycoside hydrolase family 92 protein"/>
    <property type="match status" value="1"/>
</dbReference>
<comment type="caution">
    <text evidence="5">The sequence shown here is derived from an EMBL/GenBank/DDBJ whole genome shotgun (WGS) entry which is preliminary data.</text>
</comment>
<dbReference type="OrthoDB" id="449263at2759"/>
<dbReference type="GO" id="GO:0000224">
    <property type="term" value="F:peptide-N4-(N-acetyl-beta-glucosaminyl)asparagine amidase activity"/>
    <property type="evidence" value="ECO:0007669"/>
    <property type="project" value="TreeGrafter"/>
</dbReference>
<dbReference type="GO" id="GO:0005829">
    <property type="term" value="C:cytosol"/>
    <property type="evidence" value="ECO:0007669"/>
    <property type="project" value="TreeGrafter"/>
</dbReference>
<dbReference type="FunFam" id="2.70.98.10:FF:000028">
    <property type="entry name" value="Alpha-1,2-mannosidase family protein (AFU_orthologue AFUA_5G10520)"/>
    <property type="match status" value="1"/>
</dbReference>
<feature type="region of interest" description="Disordered" evidence="1">
    <location>
        <begin position="760"/>
        <end position="795"/>
    </location>
</feature>
<reference evidence="5 6" key="1">
    <citation type="journal article" date="2014" name="Genome Announc.">
        <title>Draft genome sequence of Sclerotinia borealis, a psychrophilic plant pathogenic fungus.</title>
        <authorList>
            <person name="Mardanov A.V."/>
            <person name="Beletsky A.V."/>
            <person name="Kadnikov V.V."/>
            <person name="Ignatov A.N."/>
            <person name="Ravin N.V."/>
        </authorList>
    </citation>
    <scope>NUCLEOTIDE SEQUENCE [LARGE SCALE GENOMIC DNA]</scope>
    <source>
        <strain evidence="6">F-4157</strain>
    </source>
</reference>
<dbReference type="SUPFAM" id="SSF48208">
    <property type="entry name" value="Six-hairpin glycosidases"/>
    <property type="match status" value="1"/>
</dbReference>
<dbReference type="Proteomes" id="UP000019487">
    <property type="component" value="Unassembled WGS sequence"/>
</dbReference>
<keyword evidence="6" id="KW-1185">Reference proteome</keyword>
<dbReference type="InterPro" id="IPR005887">
    <property type="entry name" value="GH92_a_mannosidase_put"/>
</dbReference>
<dbReference type="NCBIfam" id="TIGR01180">
    <property type="entry name" value="aman2_put"/>
    <property type="match status" value="1"/>
</dbReference>
<name>W9BZA1_SCLBF</name>
<dbReference type="InterPro" id="IPR012939">
    <property type="entry name" value="Glyco_hydro_92"/>
</dbReference>
<dbReference type="AlphaFoldDB" id="W9BZA1"/>
<accession>W9BZA1</accession>
<dbReference type="InterPro" id="IPR008928">
    <property type="entry name" value="6-hairpin_glycosidase_sf"/>
</dbReference>
<dbReference type="STRING" id="1432307.W9BZA1"/>
<feature type="domain" description="Glycosyl hydrolase family 92 N-terminal" evidence="4">
    <location>
        <begin position="24"/>
        <end position="266"/>
    </location>
</feature>
<dbReference type="Gene3D" id="1.20.1610.10">
    <property type="entry name" value="alpha-1,2-mannosidases domains"/>
    <property type="match status" value="1"/>
</dbReference>
<organism evidence="5 6">
    <name type="scientific">Sclerotinia borealis (strain F-4128)</name>
    <dbReference type="NCBI Taxonomy" id="1432307"/>
    <lineage>
        <taxon>Eukaryota</taxon>
        <taxon>Fungi</taxon>
        <taxon>Dikarya</taxon>
        <taxon>Ascomycota</taxon>
        <taxon>Pezizomycotina</taxon>
        <taxon>Leotiomycetes</taxon>
        <taxon>Helotiales</taxon>
        <taxon>Sclerotiniaceae</taxon>
        <taxon>Sclerotinia</taxon>
    </lineage>
</organism>
<dbReference type="Gene3D" id="1.20.1050.60">
    <property type="entry name" value="alpha-1,2-mannosidase"/>
    <property type="match status" value="1"/>
</dbReference>
<feature type="chain" id="PRO_5004918127" evidence="2">
    <location>
        <begin position="18"/>
        <end position="795"/>
    </location>
</feature>
<dbReference type="EMBL" id="AYSA01000742">
    <property type="protein sequence ID" value="ESZ89892.1"/>
    <property type="molecule type" value="Genomic_DNA"/>
</dbReference>
<dbReference type="GO" id="GO:0006516">
    <property type="term" value="P:glycoprotein catabolic process"/>
    <property type="evidence" value="ECO:0007669"/>
    <property type="project" value="TreeGrafter"/>
</dbReference>
<proteinExistence type="predicted"/>
<keyword evidence="5" id="KW-0378">Hydrolase</keyword>
<evidence type="ECO:0000259" key="3">
    <source>
        <dbReference type="Pfam" id="PF07971"/>
    </source>
</evidence>
<feature type="domain" description="Glycosyl hydrolase family 92" evidence="3">
    <location>
        <begin position="272"/>
        <end position="759"/>
    </location>
</feature>
<evidence type="ECO:0000256" key="2">
    <source>
        <dbReference type="SAM" id="SignalP"/>
    </source>
</evidence>
<dbReference type="GO" id="GO:0005634">
    <property type="term" value="C:nucleus"/>
    <property type="evidence" value="ECO:0007669"/>
    <property type="project" value="TreeGrafter"/>
</dbReference>
<feature type="region of interest" description="Disordered" evidence="1">
    <location>
        <begin position="439"/>
        <end position="458"/>
    </location>
</feature>
<dbReference type="InterPro" id="IPR050883">
    <property type="entry name" value="PNGase"/>
</dbReference>
<keyword evidence="2" id="KW-0732">Signal</keyword>
<dbReference type="HOGENOM" id="CLU_003690_4_2_1"/>
<dbReference type="InterPro" id="IPR014718">
    <property type="entry name" value="GH-type_carb-bd"/>
</dbReference>
<dbReference type="InterPro" id="IPR041371">
    <property type="entry name" value="GH92_N"/>
</dbReference>
<protein>
    <submittedName>
        <fullName evidence="5">Glycoside hydrolase family 92 protein</fullName>
    </submittedName>
</protein>
<dbReference type="PANTHER" id="PTHR12143">
    <property type="entry name" value="PEPTIDE N-GLYCANASE PNGASE -RELATED"/>
    <property type="match status" value="1"/>
</dbReference>
<sequence length="795" mass="87303">MNLVWILSFLVLDVVQAQTDYSQYVNVFTGSQNGGNDFPGVARPWGMVKLGPDLLVQGTDSYSGYLPNGNFSGFSMMHEHGTGGAPKYGTVAQLPLVGQITNPLSSITVGRAVPDQGSVGYYRAQTSDNIVVELAATSHAGLYQYTFPAASTGNNILIDVSHVVPSFRGQGLSQAYDGGSFQIFPDGHYEASGVYNNGWNRSPDWTIYSCGYFNVTASASSVYTNTAASGSVIQPNNTATAADLNTAVGGLYTFNTTAVASRVGISWISKEKACQNVNDEIPDDATFSTVVANTKSVWNNEILSRITTTSTNATNLGLLYTSMYFMSLLPTNQTGENPGWTSTEPYYQDIFTLWDLFRCGTALFHVLQPIAYEEYIRSLIDIWRHDGYMPDARSSNYNGRTQGGSNADNVLADAYVKGVRGQINWDDGYAAMVTDAEVQPNNTVPPDPMAPDSSTKEGRGALPDWKQYGYITPTYSRAGSRAVDYAYNDFSLYQVANGLENSDDAAKYLARSRNWRNHWNHNLTSIGYSGFVVPRTAAGSSTPFVAVDPLNNNGYWGDPFYEGSSWHYSFGDIHDMNTIIEYMGGDDTFYERLETMFTVGANPNNPGGIIFDDTNEVTFNVPYLYNFINNQSRSTYQSRKVAKAYNLSPSGLPGNSDAGAMQTWLIWNILGLYPITATPNFLLTSPWFESTTIHLSPAASSSYEYERKTLTITSVGGDGNGDADFYVQSLRVNGRDWDKNWVEWSDVFEKGGTLEFVLGSEPSKWDEGGERVPSPATEGVESRSRMRSRGSNWEI</sequence>
<dbReference type="Gene3D" id="2.70.98.10">
    <property type="match status" value="1"/>
</dbReference>
<evidence type="ECO:0000313" key="6">
    <source>
        <dbReference type="Proteomes" id="UP000019487"/>
    </source>
</evidence>
<evidence type="ECO:0000256" key="1">
    <source>
        <dbReference type="SAM" id="MobiDB-lite"/>
    </source>
</evidence>
<evidence type="ECO:0000313" key="5">
    <source>
        <dbReference type="EMBL" id="ESZ89892.1"/>
    </source>
</evidence>
<dbReference type="Pfam" id="PF07971">
    <property type="entry name" value="Glyco_hydro_92"/>
    <property type="match status" value="1"/>
</dbReference>
<dbReference type="FunFam" id="3.30.2080.10:FF:000001">
    <property type="entry name" value="Alpha-1,2-mannosidase subfamily"/>
    <property type="match status" value="1"/>
</dbReference>
<evidence type="ECO:0000259" key="4">
    <source>
        <dbReference type="Pfam" id="PF17678"/>
    </source>
</evidence>